<evidence type="ECO:0000313" key="3">
    <source>
        <dbReference type="Proteomes" id="UP001152795"/>
    </source>
</evidence>
<feature type="region of interest" description="Disordered" evidence="1">
    <location>
        <begin position="128"/>
        <end position="147"/>
    </location>
</feature>
<accession>A0A7D9KDY9</accession>
<keyword evidence="3" id="KW-1185">Reference proteome</keyword>
<dbReference type="Proteomes" id="UP001152795">
    <property type="component" value="Unassembled WGS sequence"/>
</dbReference>
<reference evidence="2" key="1">
    <citation type="submission" date="2020-04" db="EMBL/GenBank/DDBJ databases">
        <authorList>
            <person name="Alioto T."/>
            <person name="Alioto T."/>
            <person name="Gomez Garrido J."/>
        </authorList>
    </citation>
    <scope>NUCLEOTIDE SEQUENCE</scope>
    <source>
        <strain evidence="2">A484AB</strain>
    </source>
</reference>
<dbReference type="Gene3D" id="2.30.30.140">
    <property type="match status" value="1"/>
</dbReference>
<evidence type="ECO:0000313" key="2">
    <source>
        <dbReference type="EMBL" id="CAB4044006.1"/>
    </source>
</evidence>
<proteinExistence type="predicted"/>
<name>A0A7D9KDY9_PARCT</name>
<organism evidence="2 3">
    <name type="scientific">Paramuricea clavata</name>
    <name type="common">Red gorgonian</name>
    <name type="synonym">Violescent sea-whip</name>
    <dbReference type="NCBI Taxonomy" id="317549"/>
    <lineage>
        <taxon>Eukaryota</taxon>
        <taxon>Metazoa</taxon>
        <taxon>Cnidaria</taxon>
        <taxon>Anthozoa</taxon>
        <taxon>Octocorallia</taxon>
        <taxon>Malacalcyonacea</taxon>
        <taxon>Plexauridae</taxon>
        <taxon>Paramuricea</taxon>
    </lineage>
</organism>
<feature type="compositionally biased region" description="Low complexity" evidence="1">
    <location>
        <begin position="130"/>
        <end position="140"/>
    </location>
</feature>
<protein>
    <submittedName>
        <fullName evidence="2">Uncharacterized protein</fullName>
    </submittedName>
</protein>
<sequence length="236" mass="26580">MCFTRGVVTKDGHELHVVTTKGKLIRCPRDKPEFLAVDKIPNSQDVTPGSRVVAQWHDRIEPFYLATVQGRLGHNKYLLIFDDDDEGYCDLKNMRVLLWTASASEESVAAPPWSSLEDIPRLSSGMLLQNNRNNNNNNNNTDRSQLSTKKAWSSYRKISISDQHLELRNNPDIVPKFLQLSSASSCREASISKRSEMNGSGFSQSGRLGSRRLSLGTVLERRDRKNGLAGLSKYDR</sequence>
<gene>
    <name evidence="2" type="ORF">PACLA_8A011191</name>
</gene>
<dbReference type="AlphaFoldDB" id="A0A7D9KDY9"/>
<dbReference type="CDD" id="cd04508">
    <property type="entry name" value="Tudor_SF"/>
    <property type="match status" value="1"/>
</dbReference>
<comment type="caution">
    <text evidence="2">The sequence shown here is derived from an EMBL/GenBank/DDBJ whole genome shotgun (WGS) entry which is preliminary data.</text>
</comment>
<dbReference type="EMBL" id="CACRXK020033755">
    <property type="protein sequence ID" value="CAB4044006.1"/>
    <property type="molecule type" value="Genomic_DNA"/>
</dbReference>
<evidence type="ECO:0000256" key="1">
    <source>
        <dbReference type="SAM" id="MobiDB-lite"/>
    </source>
</evidence>